<accession>A0A1F7WTD7</accession>
<organism evidence="1 2">
    <name type="scientific">Candidatus Woesebacteria bacterium GWB1_43_5</name>
    <dbReference type="NCBI Taxonomy" id="1802474"/>
    <lineage>
        <taxon>Bacteria</taxon>
        <taxon>Candidatus Woeseibacteriota</taxon>
    </lineage>
</organism>
<dbReference type="AlphaFoldDB" id="A0A1F7WTD7"/>
<reference evidence="1 2" key="1">
    <citation type="journal article" date="2016" name="Nat. Commun.">
        <title>Thousands of microbial genomes shed light on interconnected biogeochemical processes in an aquifer system.</title>
        <authorList>
            <person name="Anantharaman K."/>
            <person name="Brown C.T."/>
            <person name="Hug L.A."/>
            <person name="Sharon I."/>
            <person name="Castelle C.J."/>
            <person name="Probst A.J."/>
            <person name="Thomas B.C."/>
            <person name="Singh A."/>
            <person name="Wilkins M.J."/>
            <person name="Karaoz U."/>
            <person name="Brodie E.L."/>
            <person name="Williams K.H."/>
            <person name="Hubbard S.S."/>
            <person name="Banfield J.F."/>
        </authorList>
    </citation>
    <scope>NUCLEOTIDE SEQUENCE [LARGE SCALE GENOMIC DNA]</scope>
</reference>
<protein>
    <submittedName>
        <fullName evidence="1">Uncharacterized protein</fullName>
    </submittedName>
</protein>
<comment type="caution">
    <text evidence="1">The sequence shown here is derived from an EMBL/GenBank/DDBJ whole genome shotgun (WGS) entry which is preliminary data.</text>
</comment>
<evidence type="ECO:0000313" key="1">
    <source>
        <dbReference type="EMBL" id="OGM06041.1"/>
    </source>
</evidence>
<evidence type="ECO:0000313" key="2">
    <source>
        <dbReference type="Proteomes" id="UP000178812"/>
    </source>
</evidence>
<sequence>MTQPLIIKDFDQAIASSPHKGFGLIRNADIEAFDGAIKVKPAVATIFHTSTSTTFTADASTDICTGASFTGNANTTGVAVYLTTTGTLPAGLSTSTVYFVIRVDQNAGTFKLATTITLAEAGTAINITDAGSGSHTIVTVNPSTINHIVYDTRSSFYFLQDSKGRVWFYNGTSTNLLHNSALDTGNNTFTNATGNGLVLFKQNDTASTYYLLAFRNALIDIIDIYSTADLKTPVWSNGWQSLSTGSGTANRHHAIIGQDGIVYFTDKFYVGTLKENSGQTFDPANGATFTYSNASLDTPSDEVLNHLEELGINILAAGNSFNKIYPWDRTSDSFNTPIEVPEKSIKRLKNIGGIIYILAGTLGNIYTTQGSYTRFFTKIPDYLSNNSGSVQSNVVTWGGIASLNGNLLVGANVLTSGNSGVFKIYADGRIIIDQIPSSGAANATSINVQNNFYVFGFANGANYHSTDRYSSFETVIHSAFFRVATKTKKGSFSVLEVVTAKPASSGNIRIGYRTNTSSSFTTIDTFTADGSTTVFQNDSIGLIDIENIQIQIEMDGTIELVEVRFL</sequence>
<proteinExistence type="predicted"/>
<dbReference type="Proteomes" id="UP000178812">
    <property type="component" value="Unassembled WGS sequence"/>
</dbReference>
<gene>
    <name evidence="1" type="ORF">A2125_01470</name>
</gene>
<dbReference type="EMBL" id="MGFM01000006">
    <property type="protein sequence ID" value="OGM06041.1"/>
    <property type="molecule type" value="Genomic_DNA"/>
</dbReference>
<name>A0A1F7WTD7_9BACT</name>